<protein>
    <submittedName>
        <fullName evidence="1">Uncharacterized protein</fullName>
    </submittedName>
</protein>
<dbReference type="Proteomes" id="UP000660680">
    <property type="component" value="Unassembled WGS sequence"/>
</dbReference>
<name>A0A918LF88_9PSEU</name>
<sequence length="171" mass="18994">MSWTDYYRRRDALDAVLELARHDLEGPLPFPEQAAAEFADRGELLLALHYRWSVRLTGRVGLAQAEAEKDATIDPVEAVAQAWRATAAEHPVLRRVLDANTDTHGGVLRPAIEGEQRMLAIASGLAEHTEPAEEIARVGAAYLALIRSTPSRERHRGNRVEQFLRRLVASA</sequence>
<evidence type="ECO:0000313" key="2">
    <source>
        <dbReference type="Proteomes" id="UP000660680"/>
    </source>
</evidence>
<reference evidence="1" key="2">
    <citation type="submission" date="2020-09" db="EMBL/GenBank/DDBJ databases">
        <authorList>
            <person name="Sun Q."/>
            <person name="Ohkuma M."/>
        </authorList>
    </citation>
    <scope>NUCLEOTIDE SEQUENCE</scope>
    <source>
        <strain evidence="1">JCM 3276</strain>
    </source>
</reference>
<evidence type="ECO:0000313" key="1">
    <source>
        <dbReference type="EMBL" id="GGS40818.1"/>
    </source>
</evidence>
<keyword evidence="2" id="KW-1185">Reference proteome</keyword>
<accession>A0A918LF88</accession>
<dbReference type="RefSeq" id="WP_189211984.1">
    <property type="nucleotide sequence ID" value="NZ_BMRB01000003.1"/>
</dbReference>
<dbReference type="EMBL" id="BMRB01000003">
    <property type="protein sequence ID" value="GGS40818.1"/>
    <property type="molecule type" value="Genomic_DNA"/>
</dbReference>
<reference evidence="1" key="1">
    <citation type="journal article" date="2014" name="Int. J. Syst. Evol. Microbiol.">
        <title>Complete genome sequence of Corynebacterium casei LMG S-19264T (=DSM 44701T), isolated from a smear-ripened cheese.</title>
        <authorList>
            <consortium name="US DOE Joint Genome Institute (JGI-PGF)"/>
            <person name="Walter F."/>
            <person name="Albersmeier A."/>
            <person name="Kalinowski J."/>
            <person name="Ruckert C."/>
        </authorList>
    </citation>
    <scope>NUCLEOTIDE SEQUENCE</scope>
    <source>
        <strain evidence="1">JCM 3276</strain>
    </source>
</reference>
<dbReference type="AlphaFoldDB" id="A0A918LF88"/>
<proteinExistence type="predicted"/>
<gene>
    <name evidence="1" type="ORF">GCM10010171_39210</name>
</gene>
<comment type="caution">
    <text evidence="1">The sequence shown here is derived from an EMBL/GenBank/DDBJ whole genome shotgun (WGS) entry which is preliminary data.</text>
</comment>
<organism evidence="1 2">
    <name type="scientific">Actinokineospora fastidiosa</name>
    <dbReference type="NCBI Taxonomy" id="1816"/>
    <lineage>
        <taxon>Bacteria</taxon>
        <taxon>Bacillati</taxon>
        <taxon>Actinomycetota</taxon>
        <taxon>Actinomycetes</taxon>
        <taxon>Pseudonocardiales</taxon>
        <taxon>Pseudonocardiaceae</taxon>
        <taxon>Actinokineospora</taxon>
    </lineage>
</organism>